<dbReference type="AlphaFoldDB" id="A0A2P2MIB4"/>
<dbReference type="EMBL" id="GGEC01049490">
    <property type="protein sequence ID" value="MBX29974.1"/>
    <property type="molecule type" value="Transcribed_RNA"/>
</dbReference>
<organism evidence="1">
    <name type="scientific">Rhizophora mucronata</name>
    <name type="common">Asiatic mangrove</name>
    <dbReference type="NCBI Taxonomy" id="61149"/>
    <lineage>
        <taxon>Eukaryota</taxon>
        <taxon>Viridiplantae</taxon>
        <taxon>Streptophyta</taxon>
        <taxon>Embryophyta</taxon>
        <taxon>Tracheophyta</taxon>
        <taxon>Spermatophyta</taxon>
        <taxon>Magnoliopsida</taxon>
        <taxon>eudicotyledons</taxon>
        <taxon>Gunneridae</taxon>
        <taxon>Pentapetalae</taxon>
        <taxon>rosids</taxon>
        <taxon>fabids</taxon>
        <taxon>Malpighiales</taxon>
        <taxon>Rhizophoraceae</taxon>
        <taxon>Rhizophora</taxon>
    </lineage>
</organism>
<proteinExistence type="predicted"/>
<name>A0A2P2MIB4_RHIMU</name>
<accession>A0A2P2MIB4</accession>
<sequence length="79" mass="8804">MPNITSGEMKHLPLSDSLHAALIDISAGNMACYFNLPYLQQQGLSIGHLLQVSCCLKLEPQGRNHPLRLLPVDISRTHW</sequence>
<protein>
    <submittedName>
        <fullName evidence="1">Uncharacterized protein</fullName>
    </submittedName>
</protein>
<reference evidence="1" key="1">
    <citation type="submission" date="2018-02" db="EMBL/GenBank/DDBJ databases">
        <title>Rhizophora mucronata_Transcriptome.</title>
        <authorList>
            <person name="Meera S.P."/>
            <person name="Sreeshan A."/>
            <person name="Augustine A."/>
        </authorList>
    </citation>
    <scope>NUCLEOTIDE SEQUENCE</scope>
    <source>
        <tissue evidence="1">Leaf</tissue>
    </source>
</reference>
<evidence type="ECO:0000313" key="1">
    <source>
        <dbReference type="EMBL" id="MBX29974.1"/>
    </source>
</evidence>